<accession>A0A2V0PIX1</accession>
<evidence type="ECO:0000256" key="1">
    <source>
        <dbReference type="SAM" id="MobiDB-lite"/>
    </source>
</evidence>
<feature type="compositionally biased region" description="Basic and acidic residues" evidence="1">
    <location>
        <begin position="35"/>
        <end position="44"/>
    </location>
</feature>
<reference evidence="2 3" key="1">
    <citation type="journal article" date="2018" name="Sci. Rep.">
        <title>Raphidocelis subcapitata (=Pseudokirchneriella subcapitata) provides an insight into genome evolution and environmental adaptations in the Sphaeropleales.</title>
        <authorList>
            <person name="Suzuki S."/>
            <person name="Yamaguchi H."/>
            <person name="Nakajima N."/>
            <person name="Kawachi M."/>
        </authorList>
    </citation>
    <scope>NUCLEOTIDE SEQUENCE [LARGE SCALE GENOMIC DNA]</scope>
    <source>
        <strain evidence="2 3">NIES-35</strain>
    </source>
</reference>
<gene>
    <name evidence="2" type="ORF">Rsub_12523</name>
</gene>
<dbReference type="CDD" id="cd14686">
    <property type="entry name" value="bZIP"/>
    <property type="match status" value="1"/>
</dbReference>
<dbReference type="AlphaFoldDB" id="A0A2V0PIX1"/>
<dbReference type="Proteomes" id="UP000247498">
    <property type="component" value="Unassembled WGS sequence"/>
</dbReference>
<sequence length="434" mass="45333">MASGRGDSDAGGSAAAAPGAPEAAGGPCATRRERRLASNREAQRRYKQRVKNSTVTMQQEVLTRSAEVSALLRTNVALRARERVLQRAIEGSGVQLAVISRQLGGDGPSGTDTPELPTPSADGSGGLIGWVGGSGGSTPPERPPHNWLGAPPSPPAAAGCAGTPELSAGAGLADLPDLPDFPSEGAPPLPPLLSNPAAERVLERVRGSEPSLQAVPRELLEAIGDSFRRFVQAHRAAEQCAGPDAEVAHAGALLLFRDAHELVRNANMACLLLRSQLRNINFETMAFDAPPPGHWRRVVAHAGGLEALSPEAQADVVESWRLAGSGMARLRAQQQALLRELAALEEGSAPAEGGVHPQAEERQLRYAELLAELTASCGQDAALANVYGWKLSSVVGAPTLARAVASSWPFWLDAWACTEVIAQLAMERPDGGGV</sequence>
<feature type="compositionally biased region" description="Gly residues" evidence="1">
    <location>
        <begin position="123"/>
        <end position="136"/>
    </location>
</feature>
<name>A0A2V0PIX1_9CHLO</name>
<dbReference type="InParanoid" id="A0A2V0PIX1"/>
<feature type="compositionally biased region" description="Low complexity" evidence="1">
    <location>
        <begin position="1"/>
        <end position="29"/>
    </location>
</feature>
<feature type="region of interest" description="Disordered" evidence="1">
    <location>
        <begin position="102"/>
        <end position="171"/>
    </location>
</feature>
<evidence type="ECO:0000313" key="2">
    <source>
        <dbReference type="EMBL" id="GBF99748.1"/>
    </source>
</evidence>
<comment type="caution">
    <text evidence="2">The sequence shown here is derived from an EMBL/GenBank/DDBJ whole genome shotgun (WGS) entry which is preliminary data.</text>
</comment>
<organism evidence="2 3">
    <name type="scientific">Raphidocelis subcapitata</name>
    <dbReference type="NCBI Taxonomy" id="307507"/>
    <lineage>
        <taxon>Eukaryota</taxon>
        <taxon>Viridiplantae</taxon>
        <taxon>Chlorophyta</taxon>
        <taxon>core chlorophytes</taxon>
        <taxon>Chlorophyceae</taxon>
        <taxon>CS clade</taxon>
        <taxon>Sphaeropleales</taxon>
        <taxon>Selenastraceae</taxon>
        <taxon>Raphidocelis</taxon>
    </lineage>
</organism>
<keyword evidence="3" id="KW-1185">Reference proteome</keyword>
<proteinExistence type="predicted"/>
<protein>
    <recommendedName>
        <fullName evidence="4">BZIP domain-containing protein</fullName>
    </recommendedName>
</protein>
<dbReference type="EMBL" id="BDRX01000171">
    <property type="protein sequence ID" value="GBF99748.1"/>
    <property type="molecule type" value="Genomic_DNA"/>
</dbReference>
<feature type="region of interest" description="Disordered" evidence="1">
    <location>
        <begin position="1"/>
        <end position="54"/>
    </location>
</feature>
<evidence type="ECO:0000313" key="3">
    <source>
        <dbReference type="Proteomes" id="UP000247498"/>
    </source>
</evidence>
<evidence type="ECO:0008006" key="4">
    <source>
        <dbReference type="Google" id="ProtNLM"/>
    </source>
</evidence>